<dbReference type="AlphaFoldDB" id="K1V6B8"/>
<protein>
    <recommendedName>
        <fullName evidence="3">FAD:protein FMN transferase</fullName>
        <ecNumber evidence="2">2.7.1.180</ecNumber>
    </recommendedName>
    <alternativeName>
        <fullName evidence="9">Flavin transferase</fullName>
    </alternativeName>
</protein>
<comment type="caution">
    <text evidence="11">The sequence shown here is derived from an EMBL/GenBank/DDBJ whole genome shotgun (WGS) entry which is preliminary data.</text>
</comment>
<keyword evidence="7" id="KW-0274">FAD</keyword>
<dbReference type="EMBL" id="AJWY01001671">
    <property type="protein sequence ID" value="EKC79461.1"/>
    <property type="molecule type" value="Genomic_DNA"/>
</dbReference>
<evidence type="ECO:0000256" key="1">
    <source>
        <dbReference type="ARBA" id="ARBA00001946"/>
    </source>
</evidence>
<evidence type="ECO:0000256" key="6">
    <source>
        <dbReference type="ARBA" id="ARBA00022723"/>
    </source>
</evidence>
<evidence type="ECO:0000256" key="8">
    <source>
        <dbReference type="ARBA" id="ARBA00022842"/>
    </source>
</evidence>
<feature type="non-terminal residue" evidence="11">
    <location>
        <position position="1"/>
    </location>
</feature>
<reference evidence="11" key="1">
    <citation type="journal article" date="2013" name="Environ. Microbiol.">
        <title>Microbiota from the distal guts of lean and obese adolescents exhibit partial functional redundancy besides clear differences in community structure.</title>
        <authorList>
            <person name="Ferrer M."/>
            <person name="Ruiz A."/>
            <person name="Lanza F."/>
            <person name="Haange S.B."/>
            <person name="Oberbach A."/>
            <person name="Till H."/>
            <person name="Bargiela R."/>
            <person name="Campoy C."/>
            <person name="Segura M.T."/>
            <person name="Richter M."/>
            <person name="von Bergen M."/>
            <person name="Seifert J."/>
            <person name="Suarez A."/>
        </authorList>
    </citation>
    <scope>NUCLEOTIDE SEQUENCE</scope>
</reference>
<dbReference type="GO" id="GO:0046872">
    <property type="term" value="F:metal ion binding"/>
    <property type="evidence" value="ECO:0007669"/>
    <property type="project" value="UniProtKB-KW"/>
</dbReference>
<dbReference type="PANTHER" id="PTHR30040:SF2">
    <property type="entry name" value="FAD:PROTEIN FMN TRANSFERASE"/>
    <property type="match status" value="1"/>
</dbReference>
<gene>
    <name evidence="11" type="ORF">LEA_02415</name>
</gene>
<comment type="catalytic activity">
    <reaction evidence="10">
        <text>L-threonyl-[protein] + FAD = FMN-L-threonyl-[protein] + AMP + H(+)</text>
        <dbReference type="Rhea" id="RHEA:36847"/>
        <dbReference type="Rhea" id="RHEA-COMP:11060"/>
        <dbReference type="Rhea" id="RHEA-COMP:11061"/>
        <dbReference type="ChEBI" id="CHEBI:15378"/>
        <dbReference type="ChEBI" id="CHEBI:30013"/>
        <dbReference type="ChEBI" id="CHEBI:57692"/>
        <dbReference type="ChEBI" id="CHEBI:74257"/>
        <dbReference type="ChEBI" id="CHEBI:456215"/>
        <dbReference type="EC" id="2.7.1.180"/>
    </reaction>
</comment>
<evidence type="ECO:0000256" key="7">
    <source>
        <dbReference type="ARBA" id="ARBA00022827"/>
    </source>
</evidence>
<sequence>FWLKWLKQTSAFQKNYEGSDIYRVNSSGEHGETVSSETYDELRTACDVYSDSHGKAAVLSGALTELWGFDTDEFRLPSEDEILSAKEKCGDDKLIFDDGKKVYIPDGAKLNLGSAGKGIALDEAVKRIDEINSQGGKITGAVISVGGSVATYGLPKKGKSWNVGIRDPYKTENDYFAVLSLTDAFISTSGDYEKRFTAEDGKTYFHILDLTTGYPVQTELTSVTIKAPTGLLSDALSTLCFILGKEESLPILEKYNADAVFVYKDRTVFATDGIKPYLKITNGDYSLV</sequence>
<keyword evidence="5" id="KW-0808">Transferase</keyword>
<dbReference type="Pfam" id="PF02424">
    <property type="entry name" value="ApbE"/>
    <property type="match status" value="1"/>
</dbReference>
<name>K1V6B8_9ZZZZ</name>
<keyword evidence="8" id="KW-0460">Magnesium</keyword>
<evidence type="ECO:0000256" key="10">
    <source>
        <dbReference type="ARBA" id="ARBA00048540"/>
    </source>
</evidence>
<proteinExistence type="predicted"/>
<keyword evidence="11" id="KW-0449">Lipoprotein</keyword>
<evidence type="ECO:0000256" key="2">
    <source>
        <dbReference type="ARBA" id="ARBA00011955"/>
    </source>
</evidence>
<dbReference type="GO" id="GO:0016740">
    <property type="term" value="F:transferase activity"/>
    <property type="evidence" value="ECO:0007669"/>
    <property type="project" value="UniProtKB-KW"/>
</dbReference>
<evidence type="ECO:0000256" key="3">
    <source>
        <dbReference type="ARBA" id="ARBA00016337"/>
    </source>
</evidence>
<keyword evidence="6" id="KW-0479">Metal-binding</keyword>
<keyword evidence="4" id="KW-0285">Flavoprotein</keyword>
<dbReference type="InterPro" id="IPR003374">
    <property type="entry name" value="ApbE-like_sf"/>
</dbReference>
<evidence type="ECO:0000256" key="9">
    <source>
        <dbReference type="ARBA" id="ARBA00031306"/>
    </source>
</evidence>
<accession>K1V6B8</accession>
<dbReference type="InterPro" id="IPR024932">
    <property type="entry name" value="ApbE"/>
</dbReference>
<organism evidence="11">
    <name type="scientific">human gut metagenome</name>
    <dbReference type="NCBI Taxonomy" id="408170"/>
    <lineage>
        <taxon>unclassified sequences</taxon>
        <taxon>metagenomes</taxon>
        <taxon>organismal metagenomes</taxon>
    </lineage>
</organism>
<dbReference type="PANTHER" id="PTHR30040">
    <property type="entry name" value="THIAMINE BIOSYNTHESIS LIPOPROTEIN APBE"/>
    <property type="match status" value="1"/>
</dbReference>
<dbReference type="SUPFAM" id="SSF143631">
    <property type="entry name" value="ApbE-like"/>
    <property type="match status" value="1"/>
</dbReference>
<dbReference type="EC" id="2.7.1.180" evidence="2"/>
<dbReference type="Gene3D" id="3.10.520.10">
    <property type="entry name" value="ApbE-like domains"/>
    <property type="match status" value="1"/>
</dbReference>
<evidence type="ECO:0000313" key="11">
    <source>
        <dbReference type="EMBL" id="EKC79461.1"/>
    </source>
</evidence>
<dbReference type="PIRSF" id="PIRSF006268">
    <property type="entry name" value="ApbE"/>
    <property type="match status" value="1"/>
</dbReference>
<evidence type="ECO:0000256" key="4">
    <source>
        <dbReference type="ARBA" id="ARBA00022630"/>
    </source>
</evidence>
<comment type="cofactor">
    <cofactor evidence="1">
        <name>Mg(2+)</name>
        <dbReference type="ChEBI" id="CHEBI:18420"/>
    </cofactor>
</comment>
<evidence type="ECO:0000256" key="5">
    <source>
        <dbReference type="ARBA" id="ARBA00022679"/>
    </source>
</evidence>